<dbReference type="PANTHER" id="PTHR33360:SF4">
    <property type="entry name" value="TRANSPOSASE IS200-LIKE PROTEIN"/>
    <property type="match status" value="1"/>
</dbReference>
<dbReference type="PANTHER" id="PTHR33360">
    <property type="entry name" value="TRANSPOSASE FOR INSERTION SEQUENCE ELEMENT IS200"/>
    <property type="match status" value="1"/>
</dbReference>
<proteinExistence type="predicted"/>
<feature type="non-terminal residue" evidence="2">
    <location>
        <position position="92"/>
    </location>
</feature>
<dbReference type="OrthoDB" id="92826at2157"/>
<dbReference type="Proteomes" id="UP000281564">
    <property type="component" value="Unassembled WGS sequence"/>
</dbReference>
<dbReference type="Gene3D" id="3.30.70.1290">
    <property type="entry name" value="Transposase IS200-like"/>
    <property type="match status" value="1"/>
</dbReference>
<dbReference type="InterPro" id="IPR036515">
    <property type="entry name" value="Transposase_17_sf"/>
</dbReference>
<dbReference type="InterPro" id="IPR002686">
    <property type="entry name" value="Transposase_17"/>
</dbReference>
<dbReference type="SUPFAM" id="SSF143422">
    <property type="entry name" value="Transposase IS200-like"/>
    <property type="match status" value="1"/>
</dbReference>
<evidence type="ECO:0000313" key="3">
    <source>
        <dbReference type="Proteomes" id="UP000281564"/>
    </source>
</evidence>
<dbReference type="Pfam" id="PF01797">
    <property type="entry name" value="Y1_Tnp"/>
    <property type="match status" value="1"/>
</dbReference>
<accession>A0A3A6QLG3</accession>
<dbReference type="SMART" id="SM01321">
    <property type="entry name" value="Y1_Tnp"/>
    <property type="match status" value="1"/>
</dbReference>
<dbReference type="GO" id="GO:0006313">
    <property type="term" value="P:DNA transposition"/>
    <property type="evidence" value="ECO:0007669"/>
    <property type="project" value="InterPro"/>
</dbReference>
<dbReference type="EMBL" id="QMDW01000019">
    <property type="protein sequence ID" value="RJX48561.1"/>
    <property type="molecule type" value="Genomic_DNA"/>
</dbReference>
<feature type="domain" description="Transposase IS200-like" evidence="1">
    <location>
        <begin position="12"/>
        <end position="92"/>
    </location>
</feature>
<dbReference type="NCBIfam" id="NF033573">
    <property type="entry name" value="transpos_IS200"/>
    <property type="match status" value="1"/>
</dbReference>
<organism evidence="2 3">
    <name type="scientific">Halonotius pteroides</name>
    <dbReference type="NCBI Taxonomy" id="268735"/>
    <lineage>
        <taxon>Archaea</taxon>
        <taxon>Methanobacteriati</taxon>
        <taxon>Methanobacteriota</taxon>
        <taxon>Stenosarchaea group</taxon>
        <taxon>Halobacteria</taxon>
        <taxon>Halobacteriales</taxon>
        <taxon>Haloferacaceae</taxon>
        <taxon>Halonotius</taxon>
    </lineage>
</organism>
<evidence type="ECO:0000313" key="2">
    <source>
        <dbReference type="EMBL" id="RJX48561.1"/>
    </source>
</evidence>
<sequence length="92" mass="10301">MKYNLEKGSHTVYALQYHFVTVTKYRSDILTDEIAERLGEIASDIAADFGVNIQNVNGGSDHVHILFTAEPTTELTKFINSLKGVSSRKIRD</sequence>
<dbReference type="GO" id="GO:0004803">
    <property type="term" value="F:transposase activity"/>
    <property type="evidence" value="ECO:0007669"/>
    <property type="project" value="InterPro"/>
</dbReference>
<reference evidence="2 3" key="1">
    <citation type="submission" date="2018-06" db="EMBL/GenBank/DDBJ databases">
        <title>Halonotius sp. F13-13 a new haloarchaeeon isolated from a solar saltern from Isla Cristina, Huelva, Spain.</title>
        <authorList>
            <person name="Duran-Viseras A."/>
            <person name="Sanchez-Porro C."/>
            <person name="Ventosa A."/>
        </authorList>
    </citation>
    <scope>NUCLEOTIDE SEQUENCE [LARGE SCALE GENOMIC DNA]</scope>
    <source>
        <strain evidence="2 3">CECT 7525</strain>
    </source>
</reference>
<evidence type="ECO:0000259" key="1">
    <source>
        <dbReference type="SMART" id="SM01321"/>
    </source>
</evidence>
<keyword evidence="3" id="KW-1185">Reference proteome</keyword>
<dbReference type="RefSeq" id="WP_120085546.1">
    <property type="nucleotide sequence ID" value="NZ_QMDW01000019.1"/>
</dbReference>
<name>A0A3A6QLG3_9EURY</name>
<gene>
    <name evidence="2" type="primary">tnpA</name>
    <name evidence="2" type="ORF">DP106_11825</name>
</gene>
<dbReference type="GO" id="GO:0003677">
    <property type="term" value="F:DNA binding"/>
    <property type="evidence" value="ECO:0007669"/>
    <property type="project" value="InterPro"/>
</dbReference>
<dbReference type="AlphaFoldDB" id="A0A3A6QLG3"/>
<comment type="caution">
    <text evidence="2">The sequence shown here is derived from an EMBL/GenBank/DDBJ whole genome shotgun (WGS) entry which is preliminary data.</text>
</comment>
<protein>
    <submittedName>
        <fullName evidence="2">IS200/IS605 family transposase</fullName>
    </submittedName>
</protein>